<dbReference type="GO" id="GO:0033588">
    <property type="term" value="C:elongator holoenzyme complex"/>
    <property type="evidence" value="ECO:0007669"/>
    <property type="project" value="InterPro"/>
</dbReference>
<dbReference type="GeneID" id="30017247"/>
<dbReference type="Proteomes" id="UP000076744">
    <property type="component" value="Unassembled WGS sequence"/>
</dbReference>
<comment type="similarity">
    <text evidence="2">Belongs to the ELP6 family.</text>
</comment>
<accession>A0A162LQ86</accession>
<gene>
    <name evidence="4" type="ORF">ISF_00955</name>
</gene>
<sequence>MPSPTQPSQLPRRPAASEIPSSSSSSSRIPALLMPYVASGPLTHDEGSLTVITWVQGASANWLVLRYLYALLGGGGGGRSVKEEDEAAEEGQQPGVVLVSFLRDQRFWGDGCAKLGMDLEVLGRSGRFGFVDGLTGSLGGEGGPATTTDGVKKRVDEAAARLSPRRRRVLVVDALDALVATTGISASEAESLMMRLRENAYSTLLTLSADEPLMRAAVRRHQQHQQEHGAATGLEREQAALVLGQAHAANQVVSLRRLDTGAAADVSGVLRVGAAQELLYHVSGDGGVRVFERGA</sequence>
<organism evidence="4 5">
    <name type="scientific">Cordyceps fumosorosea (strain ARSEF 2679)</name>
    <name type="common">Isaria fumosorosea</name>
    <dbReference type="NCBI Taxonomy" id="1081104"/>
    <lineage>
        <taxon>Eukaryota</taxon>
        <taxon>Fungi</taxon>
        <taxon>Dikarya</taxon>
        <taxon>Ascomycota</taxon>
        <taxon>Pezizomycotina</taxon>
        <taxon>Sordariomycetes</taxon>
        <taxon>Hypocreomycetidae</taxon>
        <taxon>Hypocreales</taxon>
        <taxon>Cordycipitaceae</taxon>
        <taxon>Cordyceps</taxon>
    </lineage>
</organism>
<comment type="pathway">
    <text evidence="1">tRNA modification; 5-methoxycarbonylmethyl-2-thiouridine-tRNA biosynthesis.</text>
</comment>
<evidence type="ECO:0000313" key="5">
    <source>
        <dbReference type="Proteomes" id="UP000076744"/>
    </source>
</evidence>
<comment type="caution">
    <text evidence="4">The sequence shown here is derived from an EMBL/GenBank/DDBJ whole genome shotgun (WGS) entry which is preliminary data.</text>
</comment>
<dbReference type="InterPro" id="IPR027417">
    <property type="entry name" value="P-loop_NTPase"/>
</dbReference>
<keyword evidence="5" id="KW-1185">Reference proteome</keyword>
<protein>
    <recommendedName>
        <fullName evidence="6">Elongator complex protein 6</fullName>
    </recommendedName>
</protein>
<proteinExistence type="inferred from homology"/>
<dbReference type="InterPro" id="IPR018627">
    <property type="entry name" value="ELP6"/>
</dbReference>
<dbReference type="UniPathway" id="UPA00988"/>
<dbReference type="PANTHER" id="PTHR16184">
    <property type="entry name" value="ELONGATOR COMPLEX PROTEIN 6"/>
    <property type="match status" value="1"/>
</dbReference>
<dbReference type="GO" id="GO:0002098">
    <property type="term" value="P:tRNA wobble uridine modification"/>
    <property type="evidence" value="ECO:0007669"/>
    <property type="project" value="InterPro"/>
</dbReference>
<dbReference type="Gene3D" id="3.40.50.300">
    <property type="entry name" value="P-loop containing nucleotide triphosphate hydrolases"/>
    <property type="match status" value="1"/>
</dbReference>
<evidence type="ECO:0000256" key="1">
    <source>
        <dbReference type="ARBA" id="ARBA00005043"/>
    </source>
</evidence>
<name>A0A162LQ86_CORFA</name>
<dbReference type="CDD" id="cd19495">
    <property type="entry name" value="Elp6"/>
    <property type="match status" value="1"/>
</dbReference>
<evidence type="ECO:0000256" key="2">
    <source>
        <dbReference type="ARBA" id="ARBA00008837"/>
    </source>
</evidence>
<evidence type="ECO:0000313" key="4">
    <source>
        <dbReference type="EMBL" id="OAA74054.1"/>
    </source>
</evidence>
<dbReference type="RefSeq" id="XP_018709012.1">
    <property type="nucleotide sequence ID" value="XM_018844562.1"/>
</dbReference>
<evidence type="ECO:0000256" key="3">
    <source>
        <dbReference type="SAM" id="MobiDB-lite"/>
    </source>
</evidence>
<feature type="region of interest" description="Disordered" evidence="3">
    <location>
        <begin position="1"/>
        <end position="27"/>
    </location>
</feature>
<dbReference type="AlphaFoldDB" id="A0A162LQ86"/>
<evidence type="ECO:0008006" key="6">
    <source>
        <dbReference type="Google" id="ProtNLM"/>
    </source>
</evidence>
<feature type="compositionally biased region" description="Low complexity" evidence="3">
    <location>
        <begin position="11"/>
        <end position="27"/>
    </location>
</feature>
<dbReference type="OrthoDB" id="9995306at2759"/>
<reference evidence="4 5" key="1">
    <citation type="journal article" date="2016" name="Genome Biol. Evol.">
        <title>Divergent and convergent evolution of fungal pathogenicity.</title>
        <authorList>
            <person name="Shang Y."/>
            <person name="Xiao G."/>
            <person name="Zheng P."/>
            <person name="Cen K."/>
            <person name="Zhan S."/>
            <person name="Wang C."/>
        </authorList>
    </citation>
    <scope>NUCLEOTIDE SEQUENCE [LARGE SCALE GENOMIC DNA]</scope>
    <source>
        <strain evidence="4 5">ARSEF 2679</strain>
    </source>
</reference>
<dbReference type="PANTHER" id="PTHR16184:SF6">
    <property type="entry name" value="ELONGATOR COMPLEX PROTEIN 6"/>
    <property type="match status" value="1"/>
</dbReference>
<dbReference type="EMBL" id="AZHB01000001">
    <property type="protein sequence ID" value="OAA74054.1"/>
    <property type="molecule type" value="Genomic_DNA"/>
</dbReference>